<dbReference type="AlphaFoldDB" id="A0AAE0WLX3"/>
<dbReference type="GO" id="GO:0035312">
    <property type="term" value="F:5'-3' DNA exonuclease activity"/>
    <property type="evidence" value="ECO:0007669"/>
    <property type="project" value="TreeGrafter"/>
</dbReference>
<dbReference type="Proteomes" id="UP001274830">
    <property type="component" value="Unassembled WGS sequence"/>
</dbReference>
<accession>A0AAE0WLX3</accession>
<feature type="region of interest" description="Disordered" evidence="5">
    <location>
        <begin position="624"/>
        <end position="677"/>
    </location>
</feature>
<evidence type="ECO:0000256" key="3">
    <source>
        <dbReference type="ARBA" id="ARBA00022839"/>
    </source>
</evidence>
<dbReference type="Gene3D" id="3.30.70.330">
    <property type="match status" value="1"/>
</dbReference>
<evidence type="ECO:0000259" key="6">
    <source>
        <dbReference type="PROSITE" id="PS50102"/>
    </source>
</evidence>
<protein>
    <recommendedName>
        <fullName evidence="6">RRM domain-containing protein</fullName>
    </recommendedName>
</protein>
<feature type="domain" description="RRM" evidence="6">
    <location>
        <begin position="693"/>
        <end position="771"/>
    </location>
</feature>
<keyword evidence="2" id="KW-0378">Hydrolase</keyword>
<keyword evidence="1" id="KW-0540">Nuclease</keyword>
<dbReference type="GO" id="GO:0000723">
    <property type="term" value="P:telomere maintenance"/>
    <property type="evidence" value="ECO:0007669"/>
    <property type="project" value="TreeGrafter"/>
</dbReference>
<gene>
    <name evidence="7" type="ORF">LTR78_005975</name>
</gene>
<feature type="compositionally biased region" description="Polar residues" evidence="5">
    <location>
        <begin position="624"/>
        <end position="640"/>
    </location>
</feature>
<dbReference type="CDD" id="cd00590">
    <property type="entry name" value="RRM_SF"/>
    <property type="match status" value="1"/>
</dbReference>
<evidence type="ECO:0000256" key="1">
    <source>
        <dbReference type="ARBA" id="ARBA00022722"/>
    </source>
</evidence>
<dbReference type="EMBL" id="JAUTXT010000021">
    <property type="protein sequence ID" value="KAK3674128.1"/>
    <property type="molecule type" value="Genomic_DNA"/>
</dbReference>
<feature type="compositionally biased region" description="Polar residues" evidence="5">
    <location>
        <begin position="658"/>
        <end position="672"/>
    </location>
</feature>
<evidence type="ECO:0000256" key="5">
    <source>
        <dbReference type="SAM" id="MobiDB-lite"/>
    </source>
</evidence>
<evidence type="ECO:0000313" key="7">
    <source>
        <dbReference type="EMBL" id="KAK3674128.1"/>
    </source>
</evidence>
<sequence length="830" mass="91958">MSTFDGVVKEFPEIRIDYFRHGNDEAQPPLAYFLSHVHSDHLAGLETCKSPFIYCSPATREILLRLEKYPHRMNFAKGVIESRKQTYSHLKKLLKPIPLDTPTTIELSPGNSIRVTLLDANHCIGAVCFLVEGNGKAILYTGDVRSEDWWVRSLCRHPSIIPYVPSTGTMRAPIKPLHCVYLDTTFAVKDDIYKHFPTKAEGLSEMLHAVARYPKGTLFYFDSWTFGYEDVWLALSARLGSNIHLDDYRYKLYLALAQGAEPRAAEAAKLIGYHCGNHFMPGSLTAKQSQVHSCEQGTCFDIWQQDFVRITPIITRHNGQDVAELGAGGGNGDLDAKHELELGDAALIGNLISLCATRLQDQPQHQAEVLSLLTGFITARTSSVPMNGSIIAADAARVSDDNDQGMSIDEAPLDRIVPILASLLESNKQKKEDVSTSMSKAERTRPDGLPKHITFPYSRHASYSELCLLVDALQPVDIHPCTVDERAWGAENSMGHLFGHLYNEPISFSHDQMMLRKRGAPECRVLSTSQHSHMSHEEQELKQQQLIRAEEDERRVTNKHGKQTQSLYRDHKARKPGSLLEGTSWAENGGSTVSKRKLFSPTTPDAVIDALNMAAWPYVQGSKAASSTHRGQRPGSSALQSADGGHERSVRRRLHSRGSANNQPSGRMSSPPISGRDVLTRNRARAAAAAEGRRLHIAGMAPGTTEDDLLSFFRDYDICNVTITAPHGIATEYTTYGFVDLGTSTEADHAIVSLDRLVLNGERVAIKLSRAPDSYGRSTRYSGDFDGRQYTPSEARLTSREDAHGAARNDWSRVGLLSTGRGHQIKEEEL</sequence>
<keyword evidence="3" id="KW-0269">Exonuclease</keyword>
<name>A0AAE0WLX3_9PEZI</name>
<feature type="region of interest" description="Disordered" evidence="5">
    <location>
        <begin position="552"/>
        <end position="598"/>
    </location>
</feature>
<reference evidence="7" key="1">
    <citation type="submission" date="2023-07" db="EMBL/GenBank/DDBJ databases">
        <title>Black Yeasts Isolated from many extreme environments.</title>
        <authorList>
            <person name="Coleine C."/>
            <person name="Stajich J.E."/>
            <person name="Selbmann L."/>
        </authorList>
    </citation>
    <scope>NUCLEOTIDE SEQUENCE</scope>
    <source>
        <strain evidence="7">CCFEE 5485</strain>
    </source>
</reference>
<dbReference type="InterPro" id="IPR036866">
    <property type="entry name" value="RibonucZ/Hydroxyglut_hydro"/>
</dbReference>
<dbReference type="PANTHER" id="PTHR23240">
    <property type="entry name" value="DNA CROSS-LINK REPAIR PROTEIN PSO2/SNM1-RELATED"/>
    <property type="match status" value="1"/>
</dbReference>
<dbReference type="PANTHER" id="PTHR23240:SF8">
    <property type="entry name" value="PROTEIN ARTEMIS"/>
    <property type="match status" value="1"/>
</dbReference>
<keyword evidence="4" id="KW-0694">RNA-binding</keyword>
<dbReference type="GO" id="GO:0003684">
    <property type="term" value="F:damaged DNA binding"/>
    <property type="evidence" value="ECO:0007669"/>
    <property type="project" value="TreeGrafter"/>
</dbReference>
<dbReference type="SUPFAM" id="SSF54928">
    <property type="entry name" value="RNA-binding domain, RBD"/>
    <property type="match status" value="1"/>
</dbReference>
<keyword evidence="8" id="KW-1185">Reference proteome</keyword>
<feature type="region of interest" description="Disordered" evidence="5">
    <location>
        <begin position="428"/>
        <end position="447"/>
    </location>
</feature>
<comment type="caution">
    <text evidence="7">The sequence shown here is derived from an EMBL/GenBank/DDBJ whole genome shotgun (WGS) entry which is preliminary data.</text>
</comment>
<organism evidence="7 8">
    <name type="scientific">Recurvomyces mirabilis</name>
    <dbReference type="NCBI Taxonomy" id="574656"/>
    <lineage>
        <taxon>Eukaryota</taxon>
        <taxon>Fungi</taxon>
        <taxon>Dikarya</taxon>
        <taxon>Ascomycota</taxon>
        <taxon>Pezizomycotina</taxon>
        <taxon>Dothideomycetes</taxon>
        <taxon>Dothideomycetidae</taxon>
        <taxon>Mycosphaerellales</taxon>
        <taxon>Teratosphaeriaceae</taxon>
        <taxon>Recurvomyces</taxon>
    </lineage>
</organism>
<dbReference type="SUPFAM" id="SSF56281">
    <property type="entry name" value="Metallo-hydrolase/oxidoreductase"/>
    <property type="match status" value="1"/>
</dbReference>
<proteinExistence type="predicted"/>
<dbReference type="SMART" id="SM00360">
    <property type="entry name" value="RRM"/>
    <property type="match status" value="1"/>
</dbReference>
<dbReference type="InterPro" id="IPR035979">
    <property type="entry name" value="RBD_domain_sf"/>
</dbReference>
<dbReference type="InterPro" id="IPR000504">
    <property type="entry name" value="RRM_dom"/>
</dbReference>
<dbReference type="PROSITE" id="PS50102">
    <property type="entry name" value="RRM"/>
    <property type="match status" value="1"/>
</dbReference>
<evidence type="ECO:0000256" key="4">
    <source>
        <dbReference type="PROSITE-ProRule" id="PRU00176"/>
    </source>
</evidence>
<dbReference type="GO" id="GO:0036297">
    <property type="term" value="P:interstrand cross-link repair"/>
    <property type="evidence" value="ECO:0007669"/>
    <property type="project" value="TreeGrafter"/>
</dbReference>
<evidence type="ECO:0000313" key="8">
    <source>
        <dbReference type="Proteomes" id="UP001274830"/>
    </source>
</evidence>
<dbReference type="Gene3D" id="3.60.15.10">
    <property type="entry name" value="Ribonuclease Z/Hydroxyacylglutathione hydrolase-like"/>
    <property type="match status" value="1"/>
</dbReference>
<dbReference type="GO" id="GO:0003723">
    <property type="term" value="F:RNA binding"/>
    <property type="evidence" value="ECO:0007669"/>
    <property type="project" value="UniProtKB-UniRule"/>
</dbReference>
<dbReference type="GO" id="GO:0006303">
    <property type="term" value="P:double-strand break repair via nonhomologous end joining"/>
    <property type="evidence" value="ECO:0007669"/>
    <property type="project" value="TreeGrafter"/>
</dbReference>
<dbReference type="Pfam" id="PF23023">
    <property type="entry name" value="Anti-Pycsar_Apyc1"/>
    <property type="match status" value="1"/>
</dbReference>
<dbReference type="InterPro" id="IPR012677">
    <property type="entry name" value="Nucleotide-bd_a/b_plait_sf"/>
</dbReference>
<evidence type="ECO:0000256" key="2">
    <source>
        <dbReference type="ARBA" id="ARBA00022801"/>
    </source>
</evidence>